<dbReference type="Gene3D" id="3.90.1140.10">
    <property type="entry name" value="Cyclic phosphodiesterase"/>
    <property type="match status" value="1"/>
</dbReference>
<dbReference type="STRING" id="45065.Lgee_0018"/>
<keyword evidence="4" id="KW-1185">Reference proteome</keyword>
<comment type="caution">
    <text evidence="3">The sequence shown here is derived from an EMBL/GenBank/DDBJ whole genome shotgun (WGS) entry which is preliminary data.</text>
</comment>
<dbReference type="GO" id="GO:0004113">
    <property type="term" value="F:2',3'-cyclic-nucleotide 3'-phosphodiesterase activity"/>
    <property type="evidence" value="ECO:0007669"/>
    <property type="project" value="InterPro"/>
</dbReference>
<feature type="short sequence motif" description="HXTX 1" evidence="2">
    <location>
        <begin position="43"/>
        <end position="46"/>
    </location>
</feature>
<evidence type="ECO:0000256" key="2">
    <source>
        <dbReference type="HAMAP-Rule" id="MF_01940"/>
    </source>
</evidence>
<evidence type="ECO:0000256" key="1">
    <source>
        <dbReference type="ARBA" id="ARBA00022801"/>
    </source>
</evidence>
<dbReference type="NCBIfam" id="TIGR02258">
    <property type="entry name" value="2_5_ligase"/>
    <property type="match status" value="1"/>
</dbReference>
<evidence type="ECO:0000313" key="4">
    <source>
        <dbReference type="Proteomes" id="UP000054785"/>
    </source>
</evidence>
<comment type="catalytic activity">
    <reaction evidence="2">
        <text>a 3'-end 2',3'-cyclophospho-ribonucleotide-RNA + H2O = a 3'-end 2'-phospho-ribonucleotide-RNA + H(+)</text>
        <dbReference type="Rhea" id="RHEA:11828"/>
        <dbReference type="Rhea" id="RHEA-COMP:10464"/>
        <dbReference type="Rhea" id="RHEA-COMP:17353"/>
        <dbReference type="ChEBI" id="CHEBI:15377"/>
        <dbReference type="ChEBI" id="CHEBI:15378"/>
        <dbReference type="ChEBI" id="CHEBI:83064"/>
        <dbReference type="ChEBI" id="CHEBI:173113"/>
        <dbReference type="EC" id="3.1.4.58"/>
    </reaction>
</comment>
<sequence length="185" mass="20363">MAEGIRIFLGINTCITPIEALLKRLGLCVPSNLMRLTDAKNLHVTLQFIAAFPSEKLCELIKEVEMLAAKTAVFSLPLQGPAPFPSAREPTHLVLPVASSELSALVSALALMLEALGIAPELRPFQGHITLGKIHDWTRLQPFLDPFKAPMIDTRIMVREIMLYQSTSLEGKSAYTVLKRFALQG</sequence>
<evidence type="ECO:0000313" key="3">
    <source>
        <dbReference type="EMBL" id="KTD04834.1"/>
    </source>
</evidence>
<feature type="short sequence motif" description="HXTX 2" evidence="2">
    <location>
        <begin position="128"/>
        <end position="131"/>
    </location>
</feature>
<proteinExistence type="inferred from homology"/>
<accession>A0A0W0UA39</accession>
<dbReference type="HAMAP" id="MF_01940">
    <property type="entry name" value="RNA_CPDase"/>
    <property type="match status" value="1"/>
</dbReference>
<dbReference type="EMBL" id="LNYC01000001">
    <property type="protein sequence ID" value="KTD04834.1"/>
    <property type="molecule type" value="Genomic_DNA"/>
</dbReference>
<dbReference type="Pfam" id="PF13563">
    <property type="entry name" value="2_5_RNA_ligase2"/>
    <property type="match status" value="1"/>
</dbReference>
<feature type="active site" description="Proton donor" evidence="2">
    <location>
        <position position="43"/>
    </location>
</feature>
<dbReference type="EC" id="3.1.4.58" evidence="2"/>
<dbReference type="InterPro" id="IPR009097">
    <property type="entry name" value="Cyclic_Pdiesterase"/>
</dbReference>
<dbReference type="InterPro" id="IPR004175">
    <property type="entry name" value="RNA_CPDase"/>
</dbReference>
<comment type="function">
    <text evidence="2">Hydrolyzes RNA 2',3'-cyclic phosphodiester to an RNA 2'-phosphomonoester.</text>
</comment>
<gene>
    <name evidence="3" type="ORF">Lgee_0018</name>
</gene>
<dbReference type="PANTHER" id="PTHR35561">
    <property type="entry name" value="RNA 2',3'-CYCLIC PHOSPHODIESTERASE"/>
    <property type="match status" value="1"/>
</dbReference>
<keyword evidence="1 2" id="KW-0378">Hydrolase</keyword>
<reference evidence="3 4" key="1">
    <citation type="submission" date="2015-11" db="EMBL/GenBank/DDBJ databases">
        <title>Genomic analysis of 38 Legionella species identifies large and diverse effector repertoires.</title>
        <authorList>
            <person name="Burstein D."/>
            <person name="Amaro F."/>
            <person name="Zusman T."/>
            <person name="Lifshitz Z."/>
            <person name="Cohen O."/>
            <person name="Gilbert J.A."/>
            <person name="Pupko T."/>
            <person name="Shuman H.A."/>
            <person name="Segal G."/>
        </authorList>
    </citation>
    <scope>NUCLEOTIDE SEQUENCE [LARGE SCALE GENOMIC DNA]</scope>
    <source>
        <strain evidence="3 4">ATCC 49504</strain>
    </source>
</reference>
<comment type="similarity">
    <text evidence="2">Belongs to the 2H phosphoesterase superfamily. ThpR family.</text>
</comment>
<dbReference type="RefSeq" id="WP_051551039.1">
    <property type="nucleotide sequence ID" value="NZ_CAAAHN010000003.1"/>
</dbReference>
<name>A0A0W0UA39_9GAMM</name>
<dbReference type="GO" id="GO:0016874">
    <property type="term" value="F:ligase activity"/>
    <property type="evidence" value="ECO:0007669"/>
    <property type="project" value="UniProtKB-KW"/>
</dbReference>
<dbReference type="PATRIC" id="fig|45065.4.peg.21"/>
<dbReference type="GO" id="GO:0008664">
    <property type="term" value="F:RNA 2',3'-cyclic 3'-phosphodiesterase activity"/>
    <property type="evidence" value="ECO:0007669"/>
    <property type="project" value="UniProtKB-EC"/>
</dbReference>
<organism evidence="3 4">
    <name type="scientific">Legionella geestiana</name>
    <dbReference type="NCBI Taxonomy" id="45065"/>
    <lineage>
        <taxon>Bacteria</taxon>
        <taxon>Pseudomonadati</taxon>
        <taxon>Pseudomonadota</taxon>
        <taxon>Gammaproteobacteria</taxon>
        <taxon>Legionellales</taxon>
        <taxon>Legionellaceae</taxon>
        <taxon>Legionella</taxon>
    </lineage>
</organism>
<dbReference type="SUPFAM" id="SSF55144">
    <property type="entry name" value="LigT-like"/>
    <property type="match status" value="1"/>
</dbReference>
<dbReference type="AlphaFoldDB" id="A0A0W0UA39"/>
<feature type="active site" description="Proton acceptor" evidence="2">
    <location>
        <position position="128"/>
    </location>
</feature>
<dbReference type="Proteomes" id="UP000054785">
    <property type="component" value="Unassembled WGS sequence"/>
</dbReference>
<protein>
    <recommendedName>
        <fullName evidence="2">RNA 2',3'-cyclic phosphodiesterase</fullName>
        <shortName evidence="2">RNA 2',3'-CPDase</shortName>
        <ecNumber evidence="2">3.1.4.58</ecNumber>
    </recommendedName>
</protein>
<keyword evidence="3" id="KW-0436">Ligase</keyword>
<dbReference type="PANTHER" id="PTHR35561:SF1">
    <property type="entry name" value="RNA 2',3'-CYCLIC PHOSPHODIESTERASE"/>
    <property type="match status" value="1"/>
</dbReference>